<reference evidence="2" key="2">
    <citation type="journal article" date="2020" name="Microorganisms">
        <title>Osmotic Adaptation and Compatible Solute Biosynthesis of Phototrophic Bacteria as Revealed from Genome Analyses.</title>
        <authorList>
            <person name="Imhoff J.F."/>
            <person name="Rahn T."/>
            <person name="Kunzel S."/>
            <person name="Keller A."/>
            <person name="Neulinger S.C."/>
        </authorList>
    </citation>
    <scope>NUCLEOTIDE SEQUENCE</scope>
    <source>
        <strain evidence="2">DSM 4395</strain>
    </source>
</reference>
<feature type="region of interest" description="Disordered" evidence="1">
    <location>
        <begin position="38"/>
        <end position="60"/>
    </location>
</feature>
<comment type="caution">
    <text evidence="2">The sequence shown here is derived from an EMBL/GenBank/DDBJ whole genome shotgun (WGS) entry which is preliminary data.</text>
</comment>
<reference evidence="2" key="1">
    <citation type="submission" date="2017-05" db="EMBL/GenBank/DDBJ databases">
        <authorList>
            <person name="Imhoff J.F."/>
            <person name="Rahn T."/>
            <person name="Kuenzel S."/>
            <person name="Neulinger S.C."/>
        </authorList>
    </citation>
    <scope>NUCLEOTIDE SEQUENCE</scope>
    <source>
        <strain evidence="2">DSM 4395</strain>
    </source>
</reference>
<dbReference type="Proteomes" id="UP001296967">
    <property type="component" value="Unassembled WGS sequence"/>
</dbReference>
<evidence type="ECO:0000313" key="2">
    <source>
        <dbReference type="EMBL" id="MBK5930438.1"/>
    </source>
</evidence>
<dbReference type="EMBL" id="NHSF01000052">
    <property type="protein sequence ID" value="MBK5930438.1"/>
    <property type="molecule type" value="Genomic_DNA"/>
</dbReference>
<sequence>MSTRTLQWSSPRPPYLRAFIAGIAIAFSLPLSTVAETEPSTAARPAEQPSAEDPVAPEAGNTERLGIELNKLEQVDDGCRVYLVFENALGTKLEALQLELILFDTEGFIKRRLTLDAAPIDEDKTSVKLFDLAKTQCEQVGRILINDVLAMAGPDGALPNEASGLALSSKLDVDLFK</sequence>
<dbReference type="RefSeq" id="WP_201244860.1">
    <property type="nucleotide sequence ID" value="NZ_NHSF01000052.1"/>
</dbReference>
<keyword evidence="3" id="KW-1185">Reference proteome</keyword>
<proteinExistence type="predicted"/>
<protein>
    <recommendedName>
        <fullName evidence="4">Tat pathway signal sequence domain protein</fullName>
    </recommendedName>
</protein>
<evidence type="ECO:0000313" key="3">
    <source>
        <dbReference type="Proteomes" id="UP001296967"/>
    </source>
</evidence>
<evidence type="ECO:0000256" key="1">
    <source>
        <dbReference type="SAM" id="MobiDB-lite"/>
    </source>
</evidence>
<accession>A0AAJ0UFD8</accession>
<evidence type="ECO:0008006" key="4">
    <source>
        <dbReference type="Google" id="ProtNLM"/>
    </source>
</evidence>
<organism evidence="2 3">
    <name type="scientific">Halochromatium salexigens</name>
    <name type="common">Chromatium salexigens</name>
    <dbReference type="NCBI Taxonomy" id="49447"/>
    <lineage>
        <taxon>Bacteria</taxon>
        <taxon>Pseudomonadati</taxon>
        <taxon>Pseudomonadota</taxon>
        <taxon>Gammaproteobacteria</taxon>
        <taxon>Chromatiales</taxon>
        <taxon>Chromatiaceae</taxon>
        <taxon>Halochromatium</taxon>
    </lineage>
</organism>
<gene>
    <name evidence="2" type="ORF">CCR82_07870</name>
</gene>
<dbReference type="AlphaFoldDB" id="A0AAJ0UFD8"/>
<name>A0AAJ0UFD8_HALSE</name>